<dbReference type="InterPro" id="IPR050931">
    <property type="entry name" value="Mito_Protein_Transport_Metaxin"/>
</dbReference>
<dbReference type="GO" id="GO:0007005">
    <property type="term" value="P:mitochondrion organization"/>
    <property type="evidence" value="ECO:0007669"/>
    <property type="project" value="TreeGrafter"/>
</dbReference>
<dbReference type="CDD" id="cd03054">
    <property type="entry name" value="GST_N_Metaxin"/>
    <property type="match status" value="1"/>
</dbReference>
<keyword evidence="3" id="KW-0813">Transport</keyword>
<dbReference type="PANTHER" id="PTHR12289">
    <property type="entry name" value="METAXIN RELATED"/>
    <property type="match status" value="1"/>
</dbReference>
<keyword evidence="4" id="KW-1000">Mitochondrion outer membrane</keyword>
<feature type="transmembrane region" description="Helical" evidence="8">
    <location>
        <begin position="325"/>
        <end position="343"/>
    </location>
</feature>
<evidence type="ECO:0000259" key="9">
    <source>
        <dbReference type="Pfam" id="PF10568"/>
    </source>
</evidence>
<evidence type="ECO:0000256" key="4">
    <source>
        <dbReference type="ARBA" id="ARBA00022787"/>
    </source>
</evidence>
<dbReference type="Proteomes" id="UP000076154">
    <property type="component" value="Unassembled WGS sequence"/>
</dbReference>
<keyword evidence="6" id="KW-0496">Mitochondrion</keyword>
<dbReference type="GO" id="GO:0015031">
    <property type="term" value="P:protein transport"/>
    <property type="evidence" value="ECO:0007669"/>
    <property type="project" value="UniProtKB-KW"/>
</dbReference>
<evidence type="ECO:0000256" key="2">
    <source>
        <dbReference type="ARBA" id="ARBA00009170"/>
    </source>
</evidence>
<organism evidence="11 12">
    <name type="scientific">Hypsizygus marmoreus</name>
    <name type="common">White beech mushroom</name>
    <name type="synonym">Agaricus marmoreus</name>
    <dbReference type="NCBI Taxonomy" id="39966"/>
    <lineage>
        <taxon>Eukaryota</taxon>
        <taxon>Fungi</taxon>
        <taxon>Dikarya</taxon>
        <taxon>Basidiomycota</taxon>
        <taxon>Agaricomycotina</taxon>
        <taxon>Agaricomycetes</taxon>
        <taxon>Agaricomycetidae</taxon>
        <taxon>Agaricales</taxon>
        <taxon>Tricholomatineae</taxon>
        <taxon>Lyophyllaceae</taxon>
        <taxon>Hypsizygus</taxon>
    </lineage>
</organism>
<evidence type="ECO:0000256" key="6">
    <source>
        <dbReference type="ARBA" id="ARBA00023128"/>
    </source>
</evidence>
<feature type="domain" description="Mitochondrial outer membrane transport complex Sam37/metaxin N-terminal" evidence="9">
    <location>
        <begin position="26"/>
        <end position="154"/>
    </location>
</feature>
<name>A0A369JQS6_HYPMA</name>
<dbReference type="InParanoid" id="A0A369JQS6"/>
<sequence length="371" mass="42583">MSQSSTGIVLNIWPSKWGLPSIDPSCLAAVMYLQQAIPGKFSIAECSNPDLSPTGQLPFLTHEQHTVSSLHLITKYVDGLKYEDLPTSPNLDASLDHTEKSQTVAWCAHVESNLGDLVYHTLYSHHGNYAGLTHPTLVSMLPVPQRYYVPGRIRESYRPRLEAAGLWSLHTVDDNEKKTFKDPKETKLRTKEQNKKIFLQAFGREKVVEKARSWFDLYKRLLGEKDFIYRDRPTRLDIVLAAHILILLEPTYPDPFVQVLLKESYHTLVLHAHRVFAQSFASSNPPARADVEQRFLWSSLVPWPPTTRKELKATEEDTHFSRMRWGFFGLALGSFGLYMFVSLRMTMAYMRAKKLSGVYGEEREHEEEEED</sequence>
<evidence type="ECO:0000256" key="8">
    <source>
        <dbReference type="SAM" id="Phobius"/>
    </source>
</evidence>
<evidence type="ECO:0000256" key="3">
    <source>
        <dbReference type="ARBA" id="ARBA00022448"/>
    </source>
</evidence>
<evidence type="ECO:0000313" key="12">
    <source>
        <dbReference type="Proteomes" id="UP000076154"/>
    </source>
</evidence>
<comment type="similarity">
    <text evidence="2">Belongs to the metaxin family.</text>
</comment>
<evidence type="ECO:0000256" key="5">
    <source>
        <dbReference type="ARBA" id="ARBA00022927"/>
    </source>
</evidence>
<keyword evidence="7 8" id="KW-0472">Membrane</keyword>
<dbReference type="InterPro" id="IPR033468">
    <property type="entry name" value="Metaxin_GST"/>
</dbReference>
<feature type="domain" description="Metaxin glutathione S-transferase" evidence="10">
    <location>
        <begin position="218"/>
        <end position="275"/>
    </location>
</feature>
<accession>A0A369JQS6</accession>
<dbReference type="InterPro" id="IPR019564">
    <property type="entry name" value="Sam37/metaxin_N"/>
</dbReference>
<evidence type="ECO:0000313" key="11">
    <source>
        <dbReference type="EMBL" id="RDB21146.1"/>
    </source>
</evidence>
<dbReference type="FunCoup" id="A0A369JQS6">
    <property type="interactions" value="159"/>
</dbReference>
<gene>
    <name evidence="11" type="primary">mtx3</name>
    <name evidence="11" type="ORF">Hypma_011731</name>
</gene>
<dbReference type="PANTHER" id="PTHR12289:SF41">
    <property type="entry name" value="FAILED AXON CONNECTIONS-RELATED"/>
    <property type="match status" value="1"/>
</dbReference>
<comment type="caution">
    <text evidence="11">The sequence shown here is derived from an EMBL/GenBank/DDBJ whole genome shotgun (WGS) entry which is preliminary data.</text>
</comment>
<dbReference type="GO" id="GO:0001401">
    <property type="term" value="C:SAM complex"/>
    <property type="evidence" value="ECO:0007669"/>
    <property type="project" value="InterPro"/>
</dbReference>
<dbReference type="Pfam" id="PF10568">
    <property type="entry name" value="Tom37"/>
    <property type="match status" value="1"/>
</dbReference>
<reference evidence="11" key="1">
    <citation type="submission" date="2018-04" db="EMBL/GenBank/DDBJ databases">
        <title>Whole genome sequencing of Hypsizygus marmoreus.</title>
        <authorList>
            <person name="Choi I.-G."/>
            <person name="Min B."/>
            <person name="Kim J.-G."/>
            <person name="Kim S."/>
            <person name="Oh Y.-L."/>
            <person name="Kong W.-S."/>
            <person name="Park H."/>
            <person name="Jeong J."/>
            <person name="Song E.-S."/>
        </authorList>
    </citation>
    <scope>NUCLEOTIDE SEQUENCE [LARGE SCALE GENOMIC DNA]</scope>
    <source>
        <strain evidence="11">51987-8</strain>
    </source>
</reference>
<dbReference type="AlphaFoldDB" id="A0A369JQS6"/>
<keyword evidence="8" id="KW-1133">Transmembrane helix</keyword>
<dbReference type="OrthoDB" id="5835136at2759"/>
<keyword evidence="5" id="KW-0653">Protein transport</keyword>
<evidence type="ECO:0000256" key="7">
    <source>
        <dbReference type="ARBA" id="ARBA00023136"/>
    </source>
</evidence>
<dbReference type="InterPro" id="IPR036282">
    <property type="entry name" value="Glutathione-S-Trfase_C_sf"/>
</dbReference>
<proteinExistence type="inferred from homology"/>
<comment type="subcellular location">
    <subcellularLocation>
        <location evidence="1">Mitochondrion outer membrane</location>
    </subcellularLocation>
</comment>
<keyword evidence="12" id="KW-1185">Reference proteome</keyword>
<dbReference type="STRING" id="39966.A0A369JQS6"/>
<dbReference type="Pfam" id="PF17171">
    <property type="entry name" value="GST_C_6"/>
    <property type="match status" value="1"/>
</dbReference>
<dbReference type="SUPFAM" id="SSF47616">
    <property type="entry name" value="GST C-terminal domain-like"/>
    <property type="match status" value="1"/>
</dbReference>
<evidence type="ECO:0000256" key="1">
    <source>
        <dbReference type="ARBA" id="ARBA00004294"/>
    </source>
</evidence>
<keyword evidence="8" id="KW-0812">Transmembrane</keyword>
<dbReference type="EMBL" id="LUEZ02000055">
    <property type="protein sequence ID" value="RDB21146.1"/>
    <property type="molecule type" value="Genomic_DNA"/>
</dbReference>
<protein>
    <submittedName>
        <fullName evidence="11">Metaxin-3</fullName>
    </submittedName>
</protein>
<evidence type="ECO:0000259" key="10">
    <source>
        <dbReference type="Pfam" id="PF17171"/>
    </source>
</evidence>